<accession>A0A0G4PY15</accession>
<dbReference type="EMBL" id="HG793263">
    <property type="protein sequence ID" value="CRL31355.1"/>
    <property type="molecule type" value="Genomic_DNA"/>
</dbReference>
<dbReference type="AlphaFoldDB" id="A0A0G4PY15"/>
<organism evidence="1 2">
    <name type="scientific">Penicillium camemberti (strain FM 013)</name>
    <dbReference type="NCBI Taxonomy" id="1429867"/>
    <lineage>
        <taxon>Eukaryota</taxon>
        <taxon>Fungi</taxon>
        <taxon>Dikarya</taxon>
        <taxon>Ascomycota</taxon>
        <taxon>Pezizomycotina</taxon>
        <taxon>Eurotiomycetes</taxon>
        <taxon>Eurotiomycetidae</taxon>
        <taxon>Eurotiales</taxon>
        <taxon>Aspergillaceae</taxon>
        <taxon>Penicillium</taxon>
    </lineage>
</organism>
<evidence type="ECO:0000313" key="1">
    <source>
        <dbReference type="EMBL" id="CRL31355.1"/>
    </source>
</evidence>
<protein>
    <submittedName>
        <fullName evidence="1">Str. FM013</fullName>
    </submittedName>
</protein>
<name>A0A0G4PY15_PENC3</name>
<dbReference type="Proteomes" id="UP000053732">
    <property type="component" value="Unassembled WGS sequence"/>
</dbReference>
<evidence type="ECO:0000313" key="2">
    <source>
        <dbReference type="Proteomes" id="UP000053732"/>
    </source>
</evidence>
<dbReference type="STRING" id="1429867.A0A0G4PY15"/>
<gene>
    <name evidence="1" type="ORF">PCAMFM013_S132g000001</name>
</gene>
<sequence>MINYYTDDFQIEPRIQKQQLQVHVQLNPVLLFLLPLFVRTSETEIHWHRFRAKLATDGPTIRDSTARLYSVYLNLLSQVQAMVLPRLATTRDSGIHNFPQAFRRGRPADRLHRPLGLKIDKDYEVHIPNCTSGNRGIMDT</sequence>
<keyword evidence="2" id="KW-1185">Reference proteome</keyword>
<proteinExistence type="predicted"/>
<reference evidence="1 2" key="1">
    <citation type="journal article" date="2014" name="Nat. Commun.">
        <title>Multiple recent horizontal transfers of a large genomic region in cheese making fungi.</title>
        <authorList>
            <person name="Cheeseman K."/>
            <person name="Ropars J."/>
            <person name="Renault P."/>
            <person name="Dupont J."/>
            <person name="Gouzy J."/>
            <person name="Branca A."/>
            <person name="Abraham A.L."/>
            <person name="Ceppi M."/>
            <person name="Conseiller E."/>
            <person name="Debuchy R."/>
            <person name="Malagnac F."/>
            <person name="Goarin A."/>
            <person name="Silar P."/>
            <person name="Lacoste S."/>
            <person name="Sallet E."/>
            <person name="Bensimon A."/>
            <person name="Giraud T."/>
            <person name="Brygoo Y."/>
        </authorList>
    </citation>
    <scope>NUCLEOTIDE SEQUENCE [LARGE SCALE GENOMIC DNA]</scope>
    <source>
        <strain evidence="2">FM 013</strain>
    </source>
</reference>